<dbReference type="AlphaFoldDB" id="A0A2S6HD31"/>
<dbReference type="Gene3D" id="3.40.50.300">
    <property type="entry name" value="P-loop containing nucleotide triphosphate hydrolases"/>
    <property type="match status" value="1"/>
</dbReference>
<evidence type="ECO:0000313" key="2">
    <source>
        <dbReference type="EMBL" id="PPK75399.1"/>
    </source>
</evidence>
<dbReference type="PANTHER" id="PTHR43384:SF13">
    <property type="entry name" value="SLR0110 PROTEIN"/>
    <property type="match status" value="1"/>
</dbReference>
<dbReference type="GO" id="GO:0005829">
    <property type="term" value="C:cytosol"/>
    <property type="evidence" value="ECO:0007669"/>
    <property type="project" value="TreeGrafter"/>
</dbReference>
<dbReference type="GO" id="GO:0016887">
    <property type="term" value="F:ATP hydrolysis activity"/>
    <property type="evidence" value="ECO:0007669"/>
    <property type="project" value="TreeGrafter"/>
</dbReference>
<evidence type="ECO:0000259" key="1">
    <source>
        <dbReference type="Pfam" id="PF13614"/>
    </source>
</evidence>
<gene>
    <name evidence="2" type="ORF">B0F87_106247</name>
</gene>
<dbReference type="InterPro" id="IPR025669">
    <property type="entry name" value="AAA_dom"/>
</dbReference>
<organism evidence="2 3">
    <name type="scientific">Methylobacter tundripaludum</name>
    <dbReference type="NCBI Taxonomy" id="173365"/>
    <lineage>
        <taxon>Bacteria</taxon>
        <taxon>Pseudomonadati</taxon>
        <taxon>Pseudomonadota</taxon>
        <taxon>Gammaproteobacteria</taxon>
        <taxon>Methylococcales</taxon>
        <taxon>Methylococcaceae</taxon>
        <taxon>Methylobacter</taxon>
    </lineage>
</organism>
<dbReference type="GO" id="GO:0009898">
    <property type="term" value="C:cytoplasmic side of plasma membrane"/>
    <property type="evidence" value="ECO:0007669"/>
    <property type="project" value="TreeGrafter"/>
</dbReference>
<dbReference type="PANTHER" id="PTHR43384">
    <property type="entry name" value="SEPTUM SITE-DETERMINING PROTEIN MIND HOMOLOG, CHLOROPLASTIC-RELATED"/>
    <property type="match status" value="1"/>
</dbReference>
<dbReference type="RefSeq" id="WP_181050109.1">
    <property type="nucleotide sequence ID" value="NZ_PTIZ01000006.1"/>
</dbReference>
<dbReference type="GO" id="GO:0051782">
    <property type="term" value="P:negative regulation of cell division"/>
    <property type="evidence" value="ECO:0007669"/>
    <property type="project" value="TreeGrafter"/>
</dbReference>
<proteinExistence type="predicted"/>
<dbReference type="InterPro" id="IPR050625">
    <property type="entry name" value="ParA/MinD_ATPase"/>
</dbReference>
<evidence type="ECO:0000313" key="3">
    <source>
        <dbReference type="Proteomes" id="UP000240010"/>
    </source>
</evidence>
<dbReference type="InterPro" id="IPR027417">
    <property type="entry name" value="P-loop_NTPase"/>
</dbReference>
<accession>A0A2S6HD31</accession>
<dbReference type="Proteomes" id="UP000240010">
    <property type="component" value="Unassembled WGS sequence"/>
</dbReference>
<reference evidence="2 3" key="1">
    <citation type="submission" date="2018-02" db="EMBL/GenBank/DDBJ databases">
        <title>Subsurface microbial communities from deep shales in Ohio and West Virginia, USA.</title>
        <authorList>
            <person name="Wrighton K."/>
        </authorList>
    </citation>
    <scope>NUCLEOTIDE SEQUENCE [LARGE SCALE GENOMIC DNA]</scope>
    <source>
        <strain evidence="2 3">OWC-DMM</strain>
    </source>
</reference>
<dbReference type="SUPFAM" id="SSF52540">
    <property type="entry name" value="P-loop containing nucleoside triphosphate hydrolases"/>
    <property type="match status" value="1"/>
</dbReference>
<name>A0A2S6HD31_9GAMM</name>
<sequence length="396" mass="43445">MNRTNHILLTGHGEGNMEILQGLVNQLPGVKAQSRALNGHAPDFLGSTDLKADVLIHFLGLKAELELEALSKQNKQDGPVTLIVYDRGMADAPRLMRMAMQAGARDFIMGPQLVDDTLTSVRKILKEDLYAHSALTAIVNAKGGAGASTIACALAHAFATHEGMQTLLLDLDLQFGTQCLRLNLTSQQNLVDALAAIESLDEIALMGYMAKHASGLHVLNRPEREIILPGEIDEKRLKRLIELAHNCYEQLVVDLPRLIDPVFNLVLEQANHILVVMQQELFSVRDAQRMIQIMTQDLGLPLDRIIPVLNRYERNNNFGLDEVERVLALGSPIVVIPNDFKNLHMASNLGVPIAEHAPNSSATKRIQKLAETLNGKSPSVNPGMFRKCLSKLLAGA</sequence>
<dbReference type="EMBL" id="PTIZ01000006">
    <property type="protein sequence ID" value="PPK75399.1"/>
    <property type="molecule type" value="Genomic_DNA"/>
</dbReference>
<feature type="domain" description="AAA" evidence="1">
    <location>
        <begin position="136"/>
        <end position="294"/>
    </location>
</feature>
<dbReference type="GO" id="GO:0005524">
    <property type="term" value="F:ATP binding"/>
    <property type="evidence" value="ECO:0007669"/>
    <property type="project" value="TreeGrafter"/>
</dbReference>
<comment type="caution">
    <text evidence="2">The sequence shown here is derived from an EMBL/GenBank/DDBJ whole genome shotgun (WGS) entry which is preliminary data.</text>
</comment>
<protein>
    <submittedName>
        <fullName evidence="2">Pilus assembly protein CpaE</fullName>
    </submittedName>
</protein>
<dbReference type="Pfam" id="PF13614">
    <property type="entry name" value="AAA_31"/>
    <property type="match status" value="1"/>
</dbReference>